<dbReference type="InterPro" id="IPR002634">
    <property type="entry name" value="BolA"/>
</dbReference>
<dbReference type="PANTHER" id="PTHR46188">
    <property type="entry name" value="BOLA-LIKE PROTEIN 3"/>
    <property type="match status" value="1"/>
</dbReference>
<reference evidence="4" key="1">
    <citation type="submission" date="2022-07" db="EMBL/GenBank/DDBJ databases">
        <title>Phylogenomic reconstructions and comparative analyses of Kickxellomycotina fungi.</title>
        <authorList>
            <person name="Reynolds N.K."/>
            <person name="Stajich J.E."/>
            <person name="Barry K."/>
            <person name="Grigoriev I.V."/>
            <person name="Crous P."/>
            <person name="Smith M.E."/>
        </authorList>
    </citation>
    <scope>NUCLEOTIDE SEQUENCE</scope>
    <source>
        <strain evidence="4">NBRC 105413</strain>
    </source>
</reference>
<dbReference type="AlphaFoldDB" id="A0A9W7XRF5"/>
<name>A0A9W7XRF5_9FUNG</name>
<evidence type="ECO:0000313" key="5">
    <source>
        <dbReference type="Proteomes" id="UP001145021"/>
    </source>
</evidence>
<comment type="caution">
    <text evidence="4">The sequence shown here is derived from an EMBL/GenBank/DDBJ whole genome shotgun (WGS) entry which is preliminary data.</text>
</comment>
<accession>A0A9W7XRF5</accession>
<dbReference type="Pfam" id="PF01722">
    <property type="entry name" value="BolA"/>
    <property type="match status" value="1"/>
</dbReference>
<feature type="compositionally biased region" description="Basic and acidic residues" evidence="3">
    <location>
        <begin position="110"/>
        <end position="124"/>
    </location>
</feature>
<evidence type="ECO:0000256" key="1">
    <source>
        <dbReference type="ARBA" id="ARBA00005578"/>
    </source>
</evidence>
<gene>
    <name evidence="4" type="primary">BOLA2B</name>
    <name evidence="4" type="ORF">LPJ64_000149</name>
</gene>
<sequence length="124" mass="13684">MASKDIIEQRIKENIGDIHLIRAEDVSGGCGSMFNLLIVSDKFKGLSRISQHRLVHQALGEIKDQLHALSLKLYSTEQYSKLHPIADVEASEEETKAQVDANANAAAAQPKEDEEKEDKNDISG</sequence>
<evidence type="ECO:0000256" key="3">
    <source>
        <dbReference type="SAM" id="MobiDB-lite"/>
    </source>
</evidence>
<keyword evidence="5" id="KW-1185">Reference proteome</keyword>
<dbReference type="InterPro" id="IPR036065">
    <property type="entry name" value="BolA-like_sf"/>
</dbReference>
<comment type="similarity">
    <text evidence="1 2">Belongs to the BolA/IbaG family.</text>
</comment>
<dbReference type="InterPro" id="IPR052275">
    <property type="entry name" value="Mt_Fe-S_assembly_factor"/>
</dbReference>
<dbReference type="PANTHER" id="PTHR46188:SF1">
    <property type="entry name" value="BOLA-LIKE PROTEIN 3"/>
    <property type="match status" value="1"/>
</dbReference>
<evidence type="ECO:0000256" key="2">
    <source>
        <dbReference type="RuleBase" id="RU003860"/>
    </source>
</evidence>
<dbReference type="Proteomes" id="UP001145021">
    <property type="component" value="Unassembled WGS sequence"/>
</dbReference>
<evidence type="ECO:0000313" key="4">
    <source>
        <dbReference type="EMBL" id="KAJ1648569.1"/>
    </source>
</evidence>
<feature type="region of interest" description="Disordered" evidence="3">
    <location>
        <begin position="90"/>
        <end position="124"/>
    </location>
</feature>
<dbReference type="GO" id="GO:0005759">
    <property type="term" value="C:mitochondrial matrix"/>
    <property type="evidence" value="ECO:0007669"/>
    <property type="project" value="TreeGrafter"/>
</dbReference>
<proteinExistence type="inferred from homology"/>
<organism evidence="4 5">
    <name type="scientific">Coemansia asiatica</name>
    <dbReference type="NCBI Taxonomy" id="1052880"/>
    <lineage>
        <taxon>Eukaryota</taxon>
        <taxon>Fungi</taxon>
        <taxon>Fungi incertae sedis</taxon>
        <taxon>Zoopagomycota</taxon>
        <taxon>Kickxellomycotina</taxon>
        <taxon>Kickxellomycetes</taxon>
        <taxon>Kickxellales</taxon>
        <taxon>Kickxellaceae</taxon>
        <taxon>Coemansia</taxon>
    </lineage>
</organism>
<dbReference type="EMBL" id="JANBOH010000003">
    <property type="protein sequence ID" value="KAJ1648569.1"/>
    <property type="molecule type" value="Genomic_DNA"/>
</dbReference>
<protein>
    <submittedName>
        <fullName evidence="4">BolA-like protein</fullName>
    </submittedName>
</protein>
<dbReference type="Gene3D" id="3.30.300.90">
    <property type="entry name" value="BolA-like"/>
    <property type="match status" value="1"/>
</dbReference>
<dbReference type="SUPFAM" id="SSF82657">
    <property type="entry name" value="BolA-like"/>
    <property type="match status" value="1"/>
</dbReference>